<feature type="non-terminal residue" evidence="6">
    <location>
        <position position="1"/>
    </location>
</feature>
<dbReference type="InterPro" id="IPR036899">
    <property type="entry name" value="Ribosomal_uL13_sf"/>
</dbReference>
<dbReference type="CDD" id="cd00392">
    <property type="entry name" value="Ribosomal_L13"/>
    <property type="match status" value="1"/>
</dbReference>
<dbReference type="GO" id="GO:0015935">
    <property type="term" value="C:small ribosomal subunit"/>
    <property type="evidence" value="ECO:0007669"/>
    <property type="project" value="TreeGrafter"/>
</dbReference>
<dbReference type="SUPFAM" id="SSF52161">
    <property type="entry name" value="Ribosomal protein L13"/>
    <property type="match status" value="1"/>
</dbReference>
<comment type="similarity">
    <text evidence="3">Belongs to the universal ribosomal protein uL11 family.</text>
</comment>
<sequence length="1042" mass="119580">LKDKIVGKESAKKIVDLLRGKNRRDFTYNSDLGNHVVLINARHIAFTGNKLDKKNYYNHSGYPGGLRTRSTRLMLEKYPTELVFRIIKGMIPHNKLIMNNNYYIGVGRRKEATARVYLKEGKGQVQVRTKHGKEKKLEEYFYMEPSLCEVIFKPLKIFNKEKDYDLIVRVKGSGFHSQAEAIKLGIARALLKVSPEYKPTLKSFSLLKTDPRKKEREHIEGENNENIEELAEKFKLKKLPLASFPNHFQLIYSLKISSEKASKNLEDCLLISLPSNIWEKLSWLKHTPYKGEVGGSSPPRKNAMKFCREFNEQTKAIESSKIVNVRVVIKEEGSYQFFLEGRVTSDLIKKIVGEEKETRKKEISKSEIKKIIQEKLAYLNTEDYEKAEKTRSRRYRKIKEQIPSGKIYSISEGIKFLQEHHEEKLKNIEVNFSLDWAKQKSKNVLKSKIIYPNPLPPRSNLVIIKENLTPQLIDSLQTKNNVELLTADELQARLLVHPNSEKQIKPLERTLGPRGVYPTKKNGLLTENILEETAKFYQGEREIKTDKGGNIHMVLGKIDFSSGALEENYQTLYHKITNNSSDGTETGTINGKTLGGVLGTNWESDFANYNTREEISEYENQLREKIFNVKADKEIKIKFTVKKAEETREQRQNYYDFISLKISTDFLMSTLVPHLDLMHGGSVQDAPFSKIDFIFNDEQADLETYEMLAESEGEELELSFNLSKIYFELYDMANVIQDKPKIVMGARNKKLEVFLTRPDAPEVITIQKISESPDQDDTPKLNDLTNLLDQALSPNSTEQDKITALKKSGEFLGFITPENQTKITQINQALANISTTKLSQVLSEKIAKELTTNNLTINDLPPKGKTIYQNIKNGSLTQSSKIQAEEQKLTKIIGETGAKKNLDHLETQIRAVLSSSDLEAKRRLQKLLRKFLKNQNTFYQTEKPRAQQLNQELKKSIRENDVKQNSGIPWGKVLPWAAVGIEKALPDYSLQLQQANALIFCQEDEYKPLNILARFNKEKRGLKRFHGGIYEQKLIDSSLLEK</sequence>
<keyword evidence="5" id="KW-0687">Ribonucleoprotein</keyword>
<dbReference type="SUPFAM" id="SSF54747">
    <property type="entry name" value="Ribosomal L11/L12e N-terminal domain"/>
    <property type="match status" value="1"/>
</dbReference>
<reference evidence="6" key="1">
    <citation type="submission" date="2022-08" db="EMBL/GenBank/DDBJ databases">
        <authorList>
            <person name="Kallberg Y."/>
            <person name="Tangrot J."/>
            <person name="Rosling A."/>
        </authorList>
    </citation>
    <scope>NUCLEOTIDE SEQUENCE</scope>
    <source>
        <strain evidence="6">Wild A</strain>
    </source>
</reference>
<dbReference type="Gene3D" id="3.30.1550.10">
    <property type="entry name" value="Ribosomal protein L11/L12, N-terminal domain"/>
    <property type="match status" value="1"/>
</dbReference>
<dbReference type="GO" id="GO:0003723">
    <property type="term" value="F:RNA binding"/>
    <property type="evidence" value="ECO:0007669"/>
    <property type="project" value="TreeGrafter"/>
</dbReference>
<dbReference type="InterPro" id="IPR014721">
    <property type="entry name" value="Ribsml_uS5_D2-typ_fold_subgr"/>
</dbReference>
<keyword evidence="7" id="KW-1185">Reference proteome</keyword>
<name>A0A9W4SVZ1_9GLOM</name>
<dbReference type="InterPro" id="IPR020568">
    <property type="entry name" value="Ribosomal_Su5_D2-typ_SF"/>
</dbReference>
<dbReference type="Pfam" id="PF00687">
    <property type="entry name" value="Ribosomal_L1"/>
    <property type="match status" value="1"/>
</dbReference>
<dbReference type="InterPro" id="IPR000754">
    <property type="entry name" value="Ribosomal_uS9"/>
</dbReference>
<dbReference type="AlphaFoldDB" id="A0A9W4SVZ1"/>
<comment type="similarity">
    <text evidence="1">Belongs to the universal ribosomal protein uS9 family.</text>
</comment>
<dbReference type="InterPro" id="IPR016095">
    <property type="entry name" value="Ribosomal_uL1_3-a/b-sand"/>
</dbReference>
<proteinExistence type="inferred from homology"/>
<gene>
    <name evidence="6" type="ORF">FWILDA_LOCUS10637</name>
</gene>
<evidence type="ECO:0000256" key="4">
    <source>
        <dbReference type="ARBA" id="ARBA00022980"/>
    </source>
</evidence>
<dbReference type="SMART" id="SM00649">
    <property type="entry name" value="RL11"/>
    <property type="match status" value="1"/>
</dbReference>
<dbReference type="SUPFAM" id="SSF54211">
    <property type="entry name" value="Ribosomal protein S5 domain 2-like"/>
    <property type="match status" value="1"/>
</dbReference>
<comment type="caution">
    <text evidence="6">The sequence shown here is derived from an EMBL/GenBank/DDBJ whole genome shotgun (WGS) entry which is preliminary data.</text>
</comment>
<dbReference type="Gene3D" id="3.90.1180.10">
    <property type="entry name" value="Ribosomal protein L13"/>
    <property type="match status" value="1"/>
</dbReference>
<evidence type="ECO:0000313" key="7">
    <source>
        <dbReference type="Proteomes" id="UP001153678"/>
    </source>
</evidence>
<dbReference type="SUPFAM" id="SSF56808">
    <property type="entry name" value="Ribosomal protein L1"/>
    <property type="match status" value="1"/>
</dbReference>
<dbReference type="EMBL" id="CAMKVN010002770">
    <property type="protein sequence ID" value="CAI2182552.1"/>
    <property type="molecule type" value="Genomic_DNA"/>
</dbReference>
<dbReference type="InterPro" id="IPR000911">
    <property type="entry name" value="Ribosomal_uL11"/>
</dbReference>
<dbReference type="GO" id="GO:0006412">
    <property type="term" value="P:translation"/>
    <property type="evidence" value="ECO:0007669"/>
    <property type="project" value="InterPro"/>
</dbReference>
<dbReference type="InterPro" id="IPR023674">
    <property type="entry name" value="Ribosomal_uL1-like"/>
</dbReference>
<dbReference type="GO" id="GO:0003735">
    <property type="term" value="F:structural constituent of ribosome"/>
    <property type="evidence" value="ECO:0007669"/>
    <property type="project" value="InterPro"/>
</dbReference>
<dbReference type="Pfam" id="PF00572">
    <property type="entry name" value="Ribosomal_L13"/>
    <property type="match status" value="1"/>
</dbReference>
<dbReference type="InterPro" id="IPR005822">
    <property type="entry name" value="Ribosomal_uL13"/>
</dbReference>
<dbReference type="PANTHER" id="PTHR21569:SF1">
    <property type="entry name" value="SMALL RIBOSOMAL SUBUNIT PROTEIN US9M"/>
    <property type="match status" value="1"/>
</dbReference>
<dbReference type="OrthoDB" id="274622at2759"/>
<evidence type="ECO:0000313" key="6">
    <source>
        <dbReference type="EMBL" id="CAI2182552.1"/>
    </source>
</evidence>
<dbReference type="Gene3D" id="3.40.50.790">
    <property type="match status" value="1"/>
</dbReference>
<dbReference type="InterPro" id="IPR028364">
    <property type="entry name" value="Ribosomal_uL1/biogenesis"/>
</dbReference>
<evidence type="ECO:0000256" key="5">
    <source>
        <dbReference type="ARBA" id="ARBA00023274"/>
    </source>
</evidence>
<dbReference type="Proteomes" id="UP001153678">
    <property type="component" value="Unassembled WGS sequence"/>
</dbReference>
<dbReference type="Gene3D" id="3.30.190.20">
    <property type="match status" value="1"/>
</dbReference>
<accession>A0A9W4SVZ1</accession>
<dbReference type="Gene3D" id="3.30.230.10">
    <property type="match status" value="1"/>
</dbReference>
<keyword evidence="4" id="KW-0689">Ribosomal protein</keyword>
<comment type="similarity">
    <text evidence="2">Belongs to the universal ribosomal protein uL13 family.</text>
</comment>
<dbReference type="InterPro" id="IPR036796">
    <property type="entry name" value="Ribosomal_uL11_N_sf"/>
</dbReference>
<evidence type="ECO:0000256" key="3">
    <source>
        <dbReference type="ARBA" id="ARBA00010537"/>
    </source>
</evidence>
<dbReference type="Pfam" id="PF00380">
    <property type="entry name" value="Ribosomal_S9"/>
    <property type="match status" value="1"/>
</dbReference>
<protein>
    <submittedName>
        <fullName evidence="6">17341_t:CDS:1</fullName>
    </submittedName>
</protein>
<evidence type="ECO:0000256" key="2">
    <source>
        <dbReference type="ARBA" id="ARBA00006227"/>
    </source>
</evidence>
<evidence type="ECO:0000256" key="1">
    <source>
        <dbReference type="ARBA" id="ARBA00005251"/>
    </source>
</evidence>
<organism evidence="6 7">
    <name type="scientific">Funneliformis geosporum</name>
    <dbReference type="NCBI Taxonomy" id="1117311"/>
    <lineage>
        <taxon>Eukaryota</taxon>
        <taxon>Fungi</taxon>
        <taxon>Fungi incertae sedis</taxon>
        <taxon>Mucoromycota</taxon>
        <taxon>Glomeromycotina</taxon>
        <taxon>Glomeromycetes</taxon>
        <taxon>Glomerales</taxon>
        <taxon>Glomeraceae</taxon>
        <taxon>Funneliformis</taxon>
    </lineage>
</organism>
<dbReference type="PANTHER" id="PTHR21569">
    <property type="entry name" value="RIBOSOMAL PROTEIN S9"/>
    <property type="match status" value="1"/>
</dbReference>